<evidence type="ECO:0000256" key="2">
    <source>
        <dbReference type="ARBA" id="ARBA00009370"/>
    </source>
</evidence>
<evidence type="ECO:0000313" key="8">
    <source>
        <dbReference type="Proteomes" id="UP000699691"/>
    </source>
</evidence>
<name>A0A955LWN3_UNCKA</name>
<dbReference type="PANTHER" id="PTHR43390:SF1">
    <property type="entry name" value="CHLOROPLAST PROCESSING PEPTIDASE"/>
    <property type="match status" value="1"/>
</dbReference>
<comment type="similarity">
    <text evidence="2 5">Belongs to the peptidase S26 family.</text>
</comment>
<sequence>MLLFVTIGCVSLSQLQNKDLSFFTVNGRGMSPTIPNNATLIIDNKAYVTDPPSRGDIVVYTRRPFDKDLFHIKRVVGLPNETIQIDKQGLIINGEILDEPYISELARYSGSWVLGDNEYFILGDNRNDNADSHLWGAVMVDDILGKAIMICTSKQLDSCEDL</sequence>
<dbReference type="CDD" id="cd06530">
    <property type="entry name" value="S26_SPase_I"/>
    <property type="match status" value="1"/>
</dbReference>
<dbReference type="Pfam" id="PF10502">
    <property type="entry name" value="Peptidase_S26"/>
    <property type="match status" value="1"/>
</dbReference>
<dbReference type="AlphaFoldDB" id="A0A955LWN3"/>
<dbReference type="InterPro" id="IPR019533">
    <property type="entry name" value="Peptidase_S26"/>
</dbReference>
<dbReference type="PANTHER" id="PTHR43390">
    <property type="entry name" value="SIGNAL PEPTIDASE I"/>
    <property type="match status" value="1"/>
</dbReference>
<dbReference type="NCBIfam" id="TIGR02227">
    <property type="entry name" value="sigpep_I_bact"/>
    <property type="match status" value="1"/>
</dbReference>
<dbReference type="Proteomes" id="UP000699691">
    <property type="component" value="Unassembled WGS sequence"/>
</dbReference>
<dbReference type="InterPro" id="IPR036286">
    <property type="entry name" value="LexA/Signal_pep-like_sf"/>
</dbReference>
<evidence type="ECO:0000259" key="6">
    <source>
        <dbReference type="Pfam" id="PF10502"/>
    </source>
</evidence>
<evidence type="ECO:0000256" key="5">
    <source>
        <dbReference type="RuleBase" id="RU362042"/>
    </source>
</evidence>
<keyword evidence="5" id="KW-0645">Protease</keyword>
<comment type="subcellular location">
    <subcellularLocation>
        <location evidence="5">Membrane</location>
        <topology evidence="5">Single-pass type II membrane protein</topology>
    </subcellularLocation>
</comment>
<accession>A0A955LWN3</accession>
<reference evidence="7" key="2">
    <citation type="journal article" date="2021" name="Microbiome">
        <title>Successional dynamics and alternative stable states in a saline activated sludge microbial community over 9 years.</title>
        <authorList>
            <person name="Wang Y."/>
            <person name="Ye J."/>
            <person name="Ju F."/>
            <person name="Liu L."/>
            <person name="Boyd J.A."/>
            <person name="Deng Y."/>
            <person name="Parks D.H."/>
            <person name="Jiang X."/>
            <person name="Yin X."/>
            <person name="Woodcroft B.J."/>
            <person name="Tyson G.W."/>
            <person name="Hugenholtz P."/>
            <person name="Polz M.F."/>
            <person name="Zhang T."/>
        </authorList>
    </citation>
    <scope>NUCLEOTIDE SEQUENCE</scope>
    <source>
        <strain evidence="7">HKST-UBA02</strain>
    </source>
</reference>
<dbReference type="InterPro" id="IPR019758">
    <property type="entry name" value="Pept_S26A_signal_pept_1_CS"/>
</dbReference>
<comment type="catalytic activity">
    <reaction evidence="1 5">
        <text>Cleavage of hydrophobic, N-terminal signal or leader sequences from secreted and periplasmic proteins.</text>
        <dbReference type="EC" id="3.4.21.89"/>
    </reaction>
</comment>
<dbReference type="InterPro" id="IPR000223">
    <property type="entry name" value="Pept_S26A_signal_pept_1"/>
</dbReference>
<organism evidence="7 8">
    <name type="scientific">candidate division WWE3 bacterium</name>
    <dbReference type="NCBI Taxonomy" id="2053526"/>
    <lineage>
        <taxon>Bacteria</taxon>
        <taxon>Katanobacteria</taxon>
    </lineage>
</organism>
<dbReference type="GO" id="GO:0004252">
    <property type="term" value="F:serine-type endopeptidase activity"/>
    <property type="evidence" value="ECO:0007669"/>
    <property type="project" value="InterPro"/>
</dbReference>
<gene>
    <name evidence="7" type="primary">lepB</name>
    <name evidence="7" type="ORF">KC573_03610</name>
</gene>
<protein>
    <recommendedName>
        <fullName evidence="3 5">Signal peptidase I</fullName>
        <ecNumber evidence="3 5">3.4.21.89</ecNumber>
    </recommendedName>
</protein>
<evidence type="ECO:0000256" key="1">
    <source>
        <dbReference type="ARBA" id="ARBA00000677"/>
    </source>
</evidence>
<dbReference type="GO" id="GO:0009003">
    <property type="term" value="F:signal peptidase activity"/>
    <property type="evidence" value="ECO:0007669"/>
    <property type="project" value="UniProtKB-EC"/>
</dbReference>
<evidence type="ECO:0000313" key="7">
    <source>
        <dbReference type="EMBL" id="MCA9397893.1"/>
    </source>
</evidence>
<feature type="domain" description="Peptidase S26" evidence="6">
    <location>
        <begin position="16"/>
        <end position="150"/>
    </location>
</feature>
<comment type="caution">
    <text evidence="7">The sequence shown here is derived from an EMBL/GenBank/DDBJ whole genome shotgun (WGS) entry which is preliminary data.</text>
</comment>
<dbReference type="EC" id="3.4.21.89" evidence="3 5"/>
<dbReference type="GO" id="GO:0006465">
    <property type="term" value="P:signal peptide processing"/>
    <property type="evidence" value="ECO:0007669"/>
    <property type="project" value="InterPro"/>
</dbReference>
<evidence type="ECO:0000256" key="3">
    <source>
        <dbReference type="ARBA" id="ARBA00013208"/>
    </source>
</evidence>
<reference evidence="7" key="1">
    <citation type="submission" date="2020-04" db="EMBL/GenBank/DDBJ databases">
        <authorList>
            <person name="Zhang T."/>
        </authorList>
    </citation>
    <scope>NUCLEOTIDE SEQUENCE</scope>
    <source>
        <strain evidence="7">HKST-UBA02</strain>
    </source>
</reference>
<dbReference type="PRINTS" id="PR00727">
    <property type="entry name" value="LEADERPTASE"/>
</dbReference>
<evidence type="ECO:0000256" key="4">
    <source>
        <dbReference type="ARBA" id="ARBA00022801"/>
    </source>
</evidence>
<dbReference type="Gene3D" id="2.10.109.10">
    <property type="entry name" value="Umud Fragment, subunit A"/>
    <property type="match status" value="1"/>
</dbReference>
<dbReference type="GO" id="GO:0016020">
    <property type="term" value="C:membrane"/>
    <property type="evidence" value="ECO:0007669"/>
    <property type="project" value="UniProtKB-SubCell"/>
</dbReference>
<dbReference type="SUPFAM" id="SSF51306">
    <property type="entry name" value="LexA/Signal peptidase"/>
    <property type="match status" value="1"/>
</dbReference>
<keyword evidence="4 5" id="KW-0378">Hydrolase</keyword>
<dbReference type="EMBL" id="JAGQKY010000182">
    <property type="protein sequence ID" value="MCA9397893.1"/>
    <property type="molecule type" value="Genomic_DNA"/>
</dbReference>
<proteinExistence type="inferred from homology"/>
<dbReference type="PROSITE" id="PS00761">
    <property type="entry name" value="SPASE_I_3"/>
    <property type="match status" value="1"/>
</dbReference>